<gene>
    <name evidence="2" type="ORF">O3P69_001603</name>
</gene>
<sequence length="94" mass="10682">MYYSHNRKHETPLTLLDSSTGGHGHSHLARDHYTAKKEHVAILSKQQRGVYVVPARTKAREGRPKSRHVAGLNFQTPLPASPRNKPPRRHFSRA</sequence>
<feature type="region of interest" description="Disordered" evidence="1">
    <location>
        <begin position="1"/>
        <end position="33"/>
    </location>
</feature>
<dbReference type="AlphaFoldDB" id="A0AAW0V2L5"/>
<organism evidence="2 3">
    <name type="scientific">Scylla paramamosain</name>
    <name type="common">Mud crab</name>
    <dbReference type="NCBI Taxonomy" id="85552"/>
    <lineage>
        <taxon>Eukaryota</taxon>
        <taxon>Metazoa</taxon>
        <taxon>Ecdysozoa</taxon>
        <taxon>Arthropoda</taxon>
        <taxon>Crustacea</taxon>
        <taxon>Multicrustacea</taxon>
        <taxon>Malacostraca</taxon>
        <taxon>Eumalacostraca</taxon>
        <taxon>Eucarida</taxon>
        <taxon>Decapoda</taxon>
        <taxon>Pleocyemata</taxon>
        <taxon>Brachyura</taxon>
        <taxon>Eubrachyura</taxon>
        <taxon>Portunoidea</taxon>
        <taxon>Portunidae</taxon>
        <taxon>Portuninae</taxon>
        <taxon>Scylla</taxon>
    </lineage>
</organism>
<evidence type="ECO:0000313" key="2">
    <source>
        <dbReference type="EMBL" id="KAK8405127.1"/>
    </source>
</evidence>
<name>A0AAW0V2L5_SCYPA</name>
<feature type="region of interest" description="Disordered" evidence="1">
    <location>
        <begin position="56"/>
        <end position="94"/>
    </location>
</feature>
<dbReference type="EMBL" id="JARAKH010000003">
    <property type="protein sequence ID" value="KAK8405127.1"/>
    <property type="molecule type" value="Genomic_DNA"/>
</dbReference>
<feature type="compositionally biased region" description="Basic residues" evidence="1">
    <location>
        <begin position="85"/>
        <end position="94"/>
    </location>
</feature>
<protein>
    <submittedName>
        <fullName evidence="2">Uncharacterized protein</fullName>
    </submittedName>
</protein>
<evidence type="ECO:0000256" key="1">
    <source>
        <dbReference type="SAM" id="MobiDB-lite"/>
    </source>
</evidence>
<comment type="caution">
    <text evidence="2">The sequence shown here is derived from an EMBL/GenBank/DDBJ whole genome shotgun (WGS) entry which is preliminary data.</text>
</comment>
<dbReference type="Proteomes" id="UP001487740">
    <property type="component" value="Unassembled WGS sequence"/>
</dbReference>
<keyword evidence="3" id="KW-1185">Reference proteome</keyword>
<proteinExistence type="predicted"/>
<accession>A0AAW0V2L5</accession>
<evidence type="ECO:0000313" key="3">
    <source>
        <dbReference type="Proteomes" id="UP001487740"/>
    </source>
</evidence>
<reference evidence="2 3" key="1">
    <citation type="submission" date="2023-03" db="EMBL/GenBank/DDBJ databases">
        <title>High-quality genome of Scylla paramamosain provides insights in environmental adaptation.</title>
        <authorList>
            <person name="Zhang L."/>
        </authorList>
    </citation>
    <scope>NUCLEOTIDE SEQUENCE [LARGE SCALE GENOMIC DNA]</scope>
    <source>
        <strain evidence="2">LZ_2023a</strain>
        <tissue evidence="2">Muscle</tissue>
    </source>
</reference>